<keyword evidence="3" id="KW-1185">Reference proteome</keyword>
<evidence type="ECO:0000313" key="3">
    <source>
        <dbReference type="Proteomes" id="UP000053890"/>
    </source>
</evidence>
<evidence type="ECO:0000313" key="2">
    <source>
        <dbReference type="EMBL" id="KPV77314.1"/>
    </source>
</evidence>
<dbReference type="GeneID" id="28976153"/>
<accession>A0A194S9P9</accession>
<organism evidence="2 3">
    <name type="scientific">Rhodotorula graminis (strain WP1)</name>
    <dbReference type="NCBI Taxonomy" id="578459"/>
    <lineage>
        <taxon>Eukaryota</taxon>
        <taxon>Fungi</taxon>
        <taxon>Dikarya</taxon>
        <taxon>Basidiomycota</taxon>
        <taxon>Pucciniomycotina</taxon>
        <taxon>Microbotryomycetes</taxon>
        <taxon>Sporidiobolales</taxon>
        <taxon>Sporidiobolaceae</taxon>
        <taxon>Rhodotorula</taxon>
    </lineage>
</organism>
<name>A0A194S9P9_RHOGW</name>
<protein>
    <submittedName>
        <fullName evidence="2">Uncharacterized protein</fullName>
    </submittedName>
</protein>
<reference evidence="2 3" key="1">
    <citation type="journal article" date="2015" name="Front. Microbiol.">
        <title>Genome sequence of the plant growth promoting endophytic yeast Rhodotorula graminis WP1.</title>
        <authorList>
            <person name="Firrincieli A."/>
            <person name="Otillar R."/>
            <person name="Salamov A."/>
            <person name="Schmutz J."/>
            <person name="Khan Z."/>
            <person name="Redman R.S."/>
            <person name="Fleck N.D."/>
            <person name="Lindquist E."/>
            <person name="Grigoriev I.V."/>
            <person name="Doty S.L."/>
        </authorList>
    </citation>
    <scope>NUCLEOTIDE SEQUENCE [LARGE SCALE GENOMIC DNA]</scope>
    <source>
        <strain evidence="2 3">WP1</strain>
    </source>
</reference>
<dbReference type="AlphaFoldDB" id="A0A194S9P9"/>
<feature type="region of interest" description="Disordered" evidence="1">
    <location>
        <begin position="1"/>
        <end position="85"/>
    </location>
</feature>
<dbReference type="RefSeq" id="XP_018273363.1">
    <property type="nucleotide sequence ID" value="XM_018415705.1"/>
</dbReference>
<sequence length="297" mass="33804">AGHDHDPHLRRPARRPRGVPRRSRRQQQGVRRHARDPDPGRDEHGHRHRRDGGALQAVPAHPQHVARGGRPARRPRARGLACRRQARRQVRLGRRKELCARQVLEVEQLRRRRRQGRPAGSRRRLPDCRHPRRAPPGQGLPLRGPREPEQERDRLGSPWSPRRVYRVGRAAQGPRTQDVGRRPAEHARLRRLQVGRCSPQLRAGVAPRHERDPAQLEALLRCRAVRRQCSVGRRPVGHVPQVQVGFQAHVGFLVRGVPQRGARLPSLSPRIELPLPSLDLSRPLSPAFPRPLASLAP</sequence>
<feature type="region of interest" description="Disordered" evidence="1">
    <location>
        <begin position="111"/>
        <end position="163"/>
    </location>
</feature>
<gene>
    <name evidence="2" type="ORF">RHOBADRAFT_51192</name>
</gene>
<feature type="non-terminal residue" evidence="2">
    <location>
        <position position="1"/>
    </location>
</feature>
<evidence type="ECO:0000256" key="1">
    <source>
        <dbReference type="SAM" id="MobiDB-lite"/>
    </source>
</evidence>
<feature type="compositionally biased region" description="Basic residues" evidence="1">
    <location>
        <begin position="111"/>
        <end position="123"/>
    </location>
</feature>
<feature type="compositionally biased region" description="Basic residues" evidence="1">
    <location>
        <begin position="10"/>
        <end position="34"/>
    </location>
</feature>
<proteinExistence type="predicted"/>
<feature type="compositionally biased region" description="Basic and acidic residues" evidence="1">
    <location>
        <begin position="35"/>
        <end position="45"/>
    </location>
</feature>
<dbReference type="EMBL" id="KQ474074">
    <property type="protein sequence ID" value="KPV77314.1"/>
    <property type="molecule type" value="Genomic_DNA"/>
</dbReference>
<feature type="compositionally biased region" description="Basic and acidic residues" evidence="1">
    <location>
        <begin position="144"/>
        <end position="155"/>
    </location>
</feature>
<dbReference type="Proteomes" id="UP000053890">
    <property type="component" value="Unassembled WGS sequence"/>
</dbReference>